<feature type="compositionally biased region" description="Polar residues" evidence="1">
    <location>
        <begin position="20"/>
        <end position="32"/>
    </location>
</feature>
<dbReference type="EnsemblPlants" id="evm.model.10.1101">
    <property type="protein sequence ID" value="cds.evm.model.10.1101"/>
    <property type="gene ID" value="evm.TU.10.1101"/>
</dbReference>
<proteinExistence type="predicted"/>
<dbReference type="Proteomes" id="UP000596661">
    <property type="component" value="Unassembled WGS sequence"/>
</dbReference>
<dbReference type="EMBL" id="UZAU01000816">
    <property type="status" value="NOT_ANNOTATED_CDS"/>
    <property type="molecule type" value="Genomic_DNA"/>
</dbReference>
<sequence length="155" mass="17271">MGRQHKRRDKMSQEEDPGRRNSQSRAQPQTEVNESDSHSSSTDSHPTSVYKRSGSVQRRHGGRCHVHIGDLRDHLNKIFWAQSQTPRNYEDNEEPRSDQGIQNTNNVTNPANPPIAPTRTGEVVILTNIAAVVAIPTVNHTNPILPGGIDQESLL</sequence>
<organism evidence="2 3">
    <name type="scientific">Cannabis sativa</name>
    <name type="common">Hemp</name>
    <name type="synonym">Marijuana</name>
    <dbReference type="NCBI Taxonomy" id="3483"/>
    <lineage>
        <taxon>Eukaryota</taxon>
        <taxon>Viridiplantae</taxon>
        <taxon>Streptophyta</taxon>
        <taxon>Embryophyta</taxon>
        <taxon>Tracheophyta</taxon>
        <taxon>Spermatophyta</taxon>
        <taxon>Magnoliopsida</taxon>
        <taxon>eudicotyledons</taxon>
        <taxon>Gunneridae</taxon>
        <taxon>Pentapetalae</taxon>
        <taxon>rosids</taxon>
        <taxon>fabids</taxon>
        <taxon>Rosales</taxon>
        <taxon>Cannabaceae</taxon>
        <taxon>Cannabis</taxon>
    </lineage>
</organism>
<feature type="compositionally biased region" description="Low complexity" evidence="1">
    <location>
        <begin position="38"/>
        <end position="48"/>
    </location>
</feature>
<keyword evidence="3" id="KW-1185">Reference proteome</keyword>
<reference evidence="2" key="1">
    <citation type="submission" date="2021-03" db="UniProtKB">
        <authorList>
            <consortium name="EnsemblPlants"/>
        </authorList>
    </citation>
    <scope>IDENTIFICATION</scope>
</reference>
<protein>
    <submittedName>
        <fullName evidence="2">Uncharacterized protein</fullName>
    </submittedName>
</protein>
<evidence type="ECO:0000256" key="1">
    <source>
        <dbReference type="SAM" id="MobiDB-lite"/>
    </source>
</evidence>
<feature type="compositionally biased region" description="Basic and acidic residues" evidence="1">
    <location>
        <begin position="88"/>
        <end position="97"/>
    </location>
</feature>
<dbReference type="AlphaFoldDB" id="A0A803QIG1"/>
<evidence type="ECO:0000313" key="2">
    <source>
        <dbReference type="EnsemblPlants" id="cds.evm.model.10.1101"/>
    </source>
</evidence>
<feature type="compositionally biased region" description="Basic and acidic residues" evidence="1">
    <location>
        <begin position="10"/>
        <end position="19"/>
    </location>
</feature>
<name>A0A803QIG1_CANSA</name>
<feature type="region of interest" description="Disordered" evidence="1">
    <location>
        <begin position="83"/>
        <end position="116"/>
    </location>
</feature>
<dbReference type="Gramene" id="evm.model.10.1101">
    <property type="protein sequence ID" value="cds.evm.model.10.1101"/>
    <property type="gene ID" value="evm.TU.10.1101"/>
</dbReference>
<evidence type="ECO:0000313" key="3">
    <source>
        <dbReference type="Proteomes" id="UP000596661"/>
    </source>
</evidence>
<accession>A0A803QIG1</accession>
<feature type="region of interest" description="Disordered" evidence="1">
    <location>
        <begin position="1"/>
        <end position="64"/>
    </location>
</feature>